<keyword evidence="7" id="KW-1185">Reference proteome</keyword>
<keyword evidence="2" id="KW-0482">Metalloprotease</keyword>
<evidence type="ECO:0000313" key="7">
    <source>
        <dbReference type="Proteomes" id="UP000254101"/>
    </source>
</evidence>
<dbReference type="Proteomes" id="UP000254101">
    <property type="component" value="Unassembled WGS sequence"/>
</dbReference>
<keyword evidence="2" id="KW-0645">Protease</keyword>
<evidence type="ECO:0000256" key="3">
    <source>
        <dbReference type="SAM" id="MobiDB-lite"/>
    </source>
</evidence>
<dbReference type="GO" id="GO:0046872">
    <property type="term" value="F:metal ion binding"/>
    <property type="evidence" value="ECO:0007669"/>
    <property type="project" value="InterPro"/>
</dbReference>
<dbReference type="EMBL" id="QRBB01000002">
    <property type="protein sequence ID" value="RDS76144.1"/>
    <property type="molecule type" value="Genomic_DNA"/>
</dbReference>
<dbReference type="InterPro" id="IPR011765">
    <property type="entry name" value="Pept_M16_N"/>
</dbReference>
<reference evidence="6 7" key="1">
    <citation type="submission" date="2018-07" db="EMBL/GenBank/DDBJ databases">
        <title>Erythrobacter nanhaiensis sp. nov., a novel member of the genus Erythrobacter isolated from the South China Sea.</title>
        <authorList>
            <person name="Chen X."/>
            <person name="Liu J."/>
        </authorList>
    </citation>
    <scope>NUCLEOTIDE SEQUENCE [LARGE SCALE GENOMIC DNA]</scope>
    <source>
        <strain evidence="6 7">S-5</strain>
    </source>
</reference>
<evidence type="ECO:0000259" key="4">
    <source>
        <dbReference type="Pfam" id="PF00675"/>
    </source>
</evidence>
<proteinExistence type="inferred from homology"/>
<feature type="region of interest" description="Disordered" evidence="3">
    <location>
        <begin position="290"/>
        <end position="316"/>
    </location>
</feature>
<name>A0A395LL49_9SPHN</name>
<protein>
    <submittedName>
        <fullName evidence="6">Insulinase family protein</fullName>
    </submittedName>
</protein>
<comment type="similarity">
    <text evidence="1">Belongs to the peptidase M16 family.</text>
</comment>
<dbReference type="GO" id="GO:0008237">
    <property type="term" value="F:metallopeptidase activity"/>
    <property type="evidence" value="ECO:0007669"/>
    <property type="project" value="UniProtKB-KW"/>
</dbReference>
<feature type="domain" description="Peptidase M16 C-terminal" evidence="5">
    <location>
        <begin position="728"/>
        <end position="904"/>
    </location>
</feature>
<feature type="domain" description="Peptidase M16 C-terminal" evidence="5">
    <location>
        <begin position="244"/>
        <end position="430"/>
    </location>
</feature>
<sequence>MAAACATPDGANESVPATTQAAPEEHGAAQSVANAAQSNSTPPQAAAPASLQPVDETPWLYEGSNIPIDREWRFGVLDNGLRYATRDNGVPPGQVSIRIRIDAGSLHEEDAERGYAHLLEHLLFRQSRYLDVGETIPTWQRLGATFGNDTNAVTSATSTVYQLDLPEADPAKLDEAFRLLSGMVQAPVINQTNVAAEVPIVLAEKRERGGPGERVATESRDTFFKGQRLAVRPPIGTEETLGAATAEAVQDFYNRWYRPQETVIAVAGDADPVELARLIERYFGDWNVEGEVSDEPDFGDPQAPAGTNPDNPVGETSVLVEPDLPRSLTYGVMRKWEPVQDTISYNEGLLMDALAQSLINRRLEARARGGGDYLYAQVEQEDVSRSTDATFVSFAPLTEDWQAALGDVRAVIADATTTPPTPEELQREIDEFEVAFVAGVEEAAVEPGSQLANTLIGAIDIRETVASAQTVLNIFRGMRERVTPEAMLERTQALFDGEVIRGVYVTPQEGEATAQGLRDALLAPVEADGSARIAASTVDFASLPQIGTPGEVASARPLGVLEIERVELANGVTALLWPNDAEPGRVAVNVHFGAGIRAFEDAQAAYIMLGESALISSGLAGLDQEDLDRLATGRKLGFNFSVGLSDFTFSADTRAADLGDQLYLFAAKLALPEWDARPIARAKAGARIAYDTYATSPAGLLNRDLETLIRGGDPRFATPSPEMIEGTSAEEFREVWEPLLKAGEIEVMIFGDFERDAAIEALRTSFGALPPRAPVDPATLAPRPEAPEAGAREVLTHRGDDNQAAAVLAWPIGSGTQAISEGRQLEILGQIVMNRLFDEMRERAGASYAPQVRVDWPVDDVGGGTLIALAQLRPDDVTAFYAASEEIVADLAANGPTADEVGRVTEPLRQQILRATTGNGFWMWQLRGATRDADRLRAIVSLLDDYSQTTPERMQALAAKYLASREPLEIAIVPEGSDLAR</sequence>
<dbReference type="Gene3D" id="3.30.830.10">
    <property type="entry name" value="Metalloenzyme, LuxS/M16 peptidase-like"/>
    <property type="match status" value="3"/>
</dbReference>
<evidence type="ECO:0000259" key="5">
    <source>
        <dbReference type="Pfam" id="PF05193"/>
    </source>
</evidence>
<gene>
    <name evidence="6" type="ORF">DL238_15240</name>
</gene>
<dbReference type="SUPFAM" id="SSF63411">
    <property type="entry name" value="LuxS/MPP-like metallohydrolase"/>
    <property type="match status" value="4"/>
</dbReference>
<organism evidence="6 7">
    <name type="scientific">Alteriqipengyuania lutimaris</name>
    <dbReference type="NCBI Taxonomy" id="1538146"/>
    <lineage>
        <taxon>Bacteria</taxon>
        <taxon>Pseudomonadati</taxon>
        <taxon>Pseudomonadota</taxon>
        <taxon>Alphaproteobacteria</taxon>
        <taxon>Sphingomonadales</taxon>
        <taxon>Erythrobacteraceae</taxon>
        <taxon>Alteriqipengyuania</taxon>
    </lineage>
</organism>
<evidence type="ECO:0000313" key="6">
    <source>
        <dbReference type="EMBL" id="RDS76144.1"/>
    </source>
</evidence>
<dbReference type="AlphaFoldDB" id="A0A395LL49"/>
<dbReference type="PANTHER" id="PTHR11851">
    <property type="entry name" value="METALLOPROTEASE"/>
    <property type="match status" value="1"/>
</dbReference>
<comment type="caution">
    <text evidence="6">The sequence shown here is derived from an EMBL/GenBank/DDBJ whole genome shotgun (WGS) entry which is preliminary data.</text>
</comment>
<dbReference type="PANTHER" id="PTHR11851:SF49">
    <property type="entry name" value="MITOCHONDRIAL-PROCESSING PEPTIDASE SUBUNIT ALPHA"/>
    <property type="match status" value="1"/>
</dbReference>
<keyword evidence="2" id="KW-0378">Hydrolase</keyword>
<dbReference type="InterPro" id="IPR007863">
    <property type="entry name" value="Peptidase_M16_C"/>
</dbReference>
<accession>A0A395LL49</accession>
<evidence type="ECO:0000256" key="2">
    <source>
        <dbReference type="ARBA" id="ARBA00023049"/>
    </source>
</evidence>
<dbReference type="Pfam" id="PF05193">
    <property type="entry name" value="Peptidase_M16_C"/>
    <property type="match status" value="2"/>
</dbReference>
<feature type="compositionally biased region" description="Low complexity" evidence="3">
    <location>
        <begin position="28"/>
        <end position="51"/>
    </location>
</feature>
<dbReference type="InterPro" id="IPR011249">
    <property type="entry name" value="Metalloenz_LuxS/M16"/>
</dbReference>
<feature type="region of interest" description="Disordered" evidence="3">
    <location>
        <begin position="1"/>
        <end position="51"/>
    </location>
</feature>
<dbReference type="Pfam" id="PF00675">
    <property type="entry name" value="Peptidase_M16"/>
    <property type="match status" value="1"/>
</dbReference>
<feature type="domain" description="Peptidase M16 N-terminal" evidence="4">
    <location>
        <begin position="94"/>
        <end position="204"/>
    </location>
</feature>
<dbReference type="OrthoDB" id="9811314at2"/>
<dbReference type="InterPro" id="IPR050361">
    <property type="entry name" value="MPP/UQCRC_Complex"/>
</dbReference>
<evidence type="ECO:0000256" key="1">
    <source>
        <dbReference type="ARBA" id="ARBA00007261"/>
    </source>
</evidence>